<protein>
    <submittedName>
        <fullName evidence="2">Uncharacterized protein</fullName>
    </submittedName>
</protein>
<comment type="caution">
    <text evidence="2">The sequence shown here is derived from an EMBL/GenBank/DDBJ whole genome shotgun (WGS) entry which is preliminary data.</text>
</comment>
<organism evidence="2 3">
    <name type="scientific">Cirrhinus mrigala</name>
    <name type="common">Mrigala</name>
    <dbReference type="NCBI Taxonomy" id="683832"/>
    <lineage>
        <taxon>Eukaryota</taxon>
        <taxon>Metazoa</taxon>
        <taxon>Chordata</taxon>
        <taxon>Craniata</taxon>
        <taxon>Vertebrata</taxon>
        <taxon>Euteleostomi</taxon>
        <taxon>Actinopterygii</taxon>
        <taxon>Neopterygii</taxon>
        <taxon>Teleostei</taxon>
        <taxon>Ostariophysi</taxon>
        <taxon>Cypriniformes</taxon>
        <taxon>Cyprinidae</taxon>
        <taxon>Labeoninae</taxon>
        <taxon>Labeonini</taxon>
        <taxon>Cirrhinus</taxon>
    </lineage>
</organism>
<evidence type="ECO:0000313" key="3">
    <source>
        <dbReference type="Proteomes" id="UP001529510"/>
    </source>
</evidence>
<feature type="non-terminal residue" evidence="2">
    <location>
        <position position="63"/>
    </location>
</feature>
<keyword evidence="3" id="KW-1185">Reference proteome</keyword>
<proteinExistence type="predicted"/>
<dbReference type="Proteomes" id="UP001529510">
    <property type="component" value="Unassembled WGS sequence"/>
</dbReference>
<dbReference type="AlphaFoldDB" id="A0ABD0NKQ4"/>
<sequence length="63" mass="7062">MQGDPVYDYPEAQPVGDRRACPQRGSLRSISVLDRLLLTHPVWLQLSINSATALHILRREPPG</sequence>
<evidence type="ECO:0000256" key="1">
    <source>
        <dbReference type="SAM" id="MobiDB-lite"/>
    </source>
</evidence>
<evidence type="ECO:0000313" key="2">
    <source>
        <dbReference type="EMBL" id="KAL0162554.1"/>
    </source>
</evidence>
<dbReference type="EMBL" id="JAMKFB020000021">
    <property type="protein sequence ID" value="KAL0162554.1"/>
    <property type="molecule type" value="Genomic_DNA"/>
</dbReference>
<feature type="region of interest" description="Disordered" evidence="1">
    <location>
        <begin position="1"/>
        <end position="21"/>
    </location>
</feature>
<reference evidence="2 3" key="1">
    <citation type="submission" date="2024-05" db="EMBL/GenBank/DDBJ databases">
        <title>Genome sequencing and assembly of Indian major carp, Cirrhinus mrigala (Hamilton, 1822).</title>
        <authorList>
            <person name="Mohindra V."/>
            <person name="Chowdhury L.M."/>
            <person name="Lal K."/>
            <person name="Jena J.K."/>
        </authorList>
    </citation>
    <scope>NUCLEOTIDE SEQUENCE [LARGE SCALE GENOMIC DNA]</scope>
    <source>
        <strain evidence="2">CM1030</strain>
        <tissue evidence="2">Blood</tissue>
    </source>
</reference>
<gene>
    <name evidence="2" type="ORF">M9458_041950</name>
</gene>
<name>A0ABD0NKQ4_CIRMR</name>
<accession>A0ABD0NKQ4</accession>